<dbReference type="EMBL" id="JQCE01000004">
    <property type="protein sequence ID" value="KRO18573.1"/>
    <property type="molecule type" value="Genomic_DNA"/>
</dbReference>
<keyword evidence="2 6" id="KW-0889">Transcription antitermination</keyword>
<evidence type="ECO:0000259" key="7">
    <source>
        <dbReference type="Pfam" id="PF01029"/>
    </source>
</evidence>
<dbReference type="PANTHER" id="PTHR11078:SF3">
    <property type="entry name" value="ANTITERMINATION NUSB DOMAIN-CONTAINING PROTEIN"/>
    <property type="match status" value="1"/>
</dbReference>
<dbReference type="AlphaFoldDB" id="A0A0R2N3F3"/>
<dbReference type="InterPro" id="IPR035926">
    <property type="entry name" value="NusB-like_sf"/>
</dbReference>
<dbReference type="PATRIC" id="fig|1293598.4.peg.898"/>
<accession>A0A0R2N3F3</accession>
<dbReference type="NCBIfam" id="TIGR01951">
    <property type="entry name" value="nusB"/>
    <property type="match status" value="1"/>
</dbReference>
<comment type="caution">
    <text evidence="8">The sequence shown here is derived from an EMBL/GenBank/DDBJ whole genome shotgun (WGS) entry which is preliminary data.</text>
</comment>
<protein>
    <recommendedName>
        <fullName evidence="6">Transcription antitermination protein NusB</fullName>
    </recommendedName>
    <alternativeName>
        <fullName evidence="6">Antitermination factor NusB</fullName>
    </alternativeName>
</protein>
<dbReference type="Proteomes" id="UP000050969">
    <property type="component" value="Unassembled WGS sequence"/>
</dbReference>
<dbReference type="GO" id="GO:0003723">
    <property type="term" value="F:RNA binding"/>
    <property type="evidence" value="ECO:0007669"/>
    <property type="project" value="UniProtKB-UniRule"/>
</dbReference>
<dbReference type="SUPFAM" id="SSF48013">
    <property type="entry name" value="NusB-like"/>
    <property type="match status" value="1"/>
</dbReference>
<comment type="function">
    <text evidence="6">Involved in transcription antitermination. Required for transcription of ribosomal RNA (rRNA) genes. Binds specifically to the boxA antiterminator sequence of the ribosomal RNA (rrn) operons.</text>
</comment>
<evidence type="ECO:0000256" key="6">
    <source>
        <dbReference type="HAMAP-Rule" id="MF_00073"/>
    </source>
</evidence>
<dbReference type="GO" id="GO:0005829">
    <property type="term" value="C:cytosol"/>
    <property type="evidence" value="ECO:0007669"/>
    <property type="project" value="TreeGrafter"/>
</dbReference>
<organism evidence="8 9">
    <name type="scientific">Lacticaseibacillus saniviri JCM 17471 = DSM 24301</name>
    <dbReference type="NCBI Taxonomy" id="1293598"/>
    <lineage>
        <taxon>Bacteria</taxon>
        <taxon>Bacillati</taxon>
        <taxon>Bacillota</taxon>
        <taxon>Bacilli</taxon>
        <taxon>Lactobacillales</taxon>
        <taxon>Lactobacillaceae</taxon>
        <taxon>Lacticaseibacillus</taxon>
    </lineage>
</organism>
<sequence length="120" mass="13296">MLFALAGNPDADKADIYATVLGEDQTPSEYLEMLVEGVTSHQEALDAAISEHLKKNWQLSRLNKPDLIVLRLGLFEIQNEADLPDRVAINEAIDLAKKYSDDQAGKFVNGILAHFVTDDK</sequence>
<keyword evidence="4 6" id="KW-0805">Transcription regulation</keyword>
<evidence type="ECO:0000313" key="9">
    <source>
        <dbReference type="Proteomes" id="UP000050969"/>
    </source>
</evidence>
<dbReference type="NCBIfam" id="NF001223">
    <property type="entry name" value="PRK00202.1-1"/>
    <property type="match status" value="1"/>
</dbReference>
<dbReference type="GO" id="GO:0031564">
    <property type="term" value="P:transcription antitermination"/>
    <property type="evidence" value="ECO:0007669"/>
    <property type="project" value="UniProtKB-KW"/>
</dbReference>
<dbReference type="HAMAP" id="MF_00073">
    <property type="entry name" value="NusB"/>
    <property type="match status" value="1"/>
</dbReference>
<gene>
    <name evidence="6" type="primary">nusB</name>
    <name evidence="8" type="ORF">IV56_GL000850</name>
</gene>
<keyword evidence="3 6" id="KW-0694">RNA-binding</keyword>
<evidence type="ECO:0000256" key="5">
    <source>
        <dbReference type="ARBA" id="ARBA00023163"/>
    </source>
</evidence>
<proteinExistence type="inferred from homology"/>
<dbReference type="Gene3D" id="1.10.940.10">
    <property type="entry name" value="NusB-like"/>
    <property type="match status" value="1"/>
</dbReference>
<feature type="domain" description="NusB/RsmB/TIM44" evidence="7">
    <location>
        <begin position="11"/>
        <end position="115"/>
    </location>
</feature>
<evidence type="ECO:0000256" key="4">
    <source>
        <dbReference type="ARBA" id="ARBA00023015"/>
    </source>
</evidence>
<dbReference type="GO" id="GO:0006353">
    <property type="term" value="P:DNA-templated transcription termination"/>
    <property type="evidence" value="ECO:0007669"/>
    <property type="project" value="UniProtKB-UniRule"/>
</dbReference>
<evidence type="ECO:0000313" key="8">
    <source>
        <dbReference type="EMBL" id="KRO18573.1"/>
    </source>
</evidence>
<keyword evidence="5 6" id="KW-0804">Transcription</keyword>
<dbReference type="Pfam" id="PF01029">
    <property type="entry name" value="NusB"/>
    <property type="match status" value="1"/>
</dbReference>
<dbReference type="InterPro" id="IPR006027">
    <property type="entry name" value="NusB_RsmB_TIM44"/>
</dbReference>
<evidence type="ECO:0000256" key="2">
    <source>
        <dbReference type="ARBA" id="ARBA00022814"/>
    </source>
</evidence>
<dbReference type="InterPro" id="IPR011605">
    <property type="entry name" value="NusB_fam"/>
</dbReference>
<evidence type="ECO:0000256" key="1">
    <source>
        <dbReference type="ARBA" id="ARBA00005952"/>
    </source>
</evidence>
<name>A0A0R2N3F3_9LACO</name>
<dbReference type="STRING" id="1293598.IV56_GL000850"/>
<reference evidence="8 9" key="1">
    <citation type="journal article" date="2015" name="Genome Announc.">
        <title>Expanding the biotechnology potential of lactobacilli through comparative genomics of 213 strains and associated genera.</title>
        <authorList>
            <person name="Sun Z."/>
            <person name="Harris H.M."/>
            <person name="McCann A."/>
            <person name="Guo C."/>
            <person name="Argimon S."/>
            <person name="Zhang W."/>
            <person name="Yang X."/>
            <person name="Jeffery I.B."/>
            <person name="Cooney J.C."/>
            <person name="Kagawa T.F."/>
            <person name="Liu W."/>
            <person name="Song Y."/>
            <person name="Salvetti E."/>
            <person name="Wrobel A."/>
            <person name="Rasinkangas P."/>
            <person name="Parkhill J."/>
            <person name="Rea M.C."/>
            <person name="O'Sullivan O."/>
            <person name="Ritari J."/>
            <person name="Douillard F.P."/>
            <person name="Paul Ross R."/>
            <person name="Yang R."/>
            <person name="Briner A.E."/>
            <person name="Felis G.E."/>
            <person name="de Vos W.M."/>
            <person name="Barrangou R."/>
            <person name="Klaenhammer T.R."/>
            <person name="Caufield P.W."/>
            <person name="Cui Y."/>
            <person name="Zhang H."/>
            <person name="O'Toole P.W."/>
        </authorList>
    </citation>
    <scope>NUCLEOTIDE SEQUENCE [LARGE SCALE GENOMIC DNA]</scope>
    <source>
        <strain evidence="8 9">DSM 24301</strain>
    </source>
</reference>
<keyword evidence="9" id="KW-1185">Reference proteome</keyword>
<comment type="similarity">
    <text evidence="1 6">Belongs to the NusB family.</text>
</comment>
<evidence type="ECO:0000256" key="3">
    <source>
        <dbReference type="ARBA" id="ARBA00022884"/>
    </source>
</evidence>
<dbReference type="PANTHER" id="PTHR11078">
    <property type="entry name" value="N UTILIZATION SUBSTANCE PROTEIN B-RELATED"/>
    <property type="match status" value="1"/>
</dbReference>